<dbReference type="InterPro" id="IPR001173">
    <property type="entry name" value="Glyco_trans_2-like"/>
</dbReference>
<dbReference type="SUPFAM" id="SSF52540">
    <property type="entry name" value="P-loop containing nucleoside triphosphate hydrolases"/>
    <property type="match status" value="1"/>
</dbReference>
<organism evidence="6 7">
    <name type="scientific">Mesorhizobium hawassense</name>
    <dbReference type="NCBI Taxonomy" id="1209954"/>
    <lineage>
        <taxon>Bacteria</taxon>
        <taxon>Pseudomonadati</taxon>
        <taxon>Pseudomonadota</taxon>
        <taxon>Alphaproteobacteria</taxon>
        <taxon>Hyphomicrobiales</taxon>
        <taxon>Phyllobacteriaceae</taxon>
        <taxon>Mesorhizobium</taxon>
    </lineage>
</organism>
<dbReference type="GO" id="GO:0016757">
    <property type="term" value="F:glycosyltransferase activity"/>
    <property type="evidence" value="ECO:0007669"/>
    <property type="project" value="UniProtKB-KW"/>
</dbReference>
<evidence type="ECO:0000256" key="2">
    <source>
        <dbReference type="ARBA" id="ARBA00022676"/>
    </source>
</evidence>
<reference evidence="6 7" key="2">
    <citation type="submission" date="2018-07" db="EMBL/GenBank/DDBJ databases">
        <title>Diversity of Mesorhizobium strains in Brazil.</title>
        <authorList>
            <person name="Helene L.C.F."/>
            <person name="Dall'Agnol R."/>
            <person name="Delamuta J.R.M."/>
            <person name="Hungria M."/>
        </authorList>
    </citation>
    <scope>NUCLEOTIDE SEQUENCE [LARGE SCALE GENOMIC DNA]</scope>
    <source>
        <strain evidence="6 7">AC99b</strain>
    </source>
</reference>
<dbReference type="Pfam" id="PF13578">
    <property type="entry name" value="Methyltransf_24"/>
    <property type="match status" value="1"/>
</dbReference>
<dbReference type="CDD" id="cd02440">
    <property type="entry name" value="AdoMet_MTases"/>
    <property type="match status" value="1"/>
</dbReference>
<evidence type="ECO:0000256" key="4">
    <source>
        <dbReference type="SAM" id="Coils"/>
    </source>
</evidence>
<name>A0A330H4N6_9HYPH</name>
<comment type="caution">
    <text evidence="6">The sequence shown here is derived from an EMBL/GenBank/DDBJ whole genome shotgun (WGS) entry which is preliminary data.</text>
</comment>
<evidence type="ECO:0000259" key="5">
    <source>
        <dbReference type="Pfam" id="PF00535"/>
    </source>
</evidence>
<feature type="coiled-coil region" evidence="4">
    <location>
        <begin position="1181"/>
        <end position="1229"/>
    </location>
</feature>
<keyword evidence="2" id="KW-0328">Glycosyltransferase</keyword>
<reference evidence="7" key="1">
    <citation type="submission" date="2018-06" db="EMBL/GenBank/DDBJ databases">
        <authorList>
            <person name="Helene L.C."/>
            <person name="Dall'Agnol R."/>
            <person name="Delamuta J.R."/>
            <person name="Hungria M."/>
        </authorList>
    </citation>
    <scope>NUCLEOTIDE SEQUENCE [LARGE SCALE GENOMIC DNA]</scope>
    <source>
        <strain evidence="7">AC99b</strain>
    </source>
</reference>
<keyword evidence="7" id="KW-1185">Reference proteome</keyword>
<evidence type="ECO:0000313" key="7">
    <source>
        <dbReference type="Proteomes" id="UP000251558"/>
    </source>
</evidence>
<dbReference type="PANTHER" id="PTHR43685">
    <property type="entry name" value="GLYCOSYLTRANSFERASE"/>
    <property type="match status" value="1"/>
</dbReference>
<dbReference type="Proteomes" id="UP000251558">
    <property type="component" value="Unassembled WGS sequence"/>
</dbReference>
<gene>
    <name evidence="6" type="ORF">DPM33_34485</name>
</gene>
<comment type="similarity">
    <text evidence="1">Belongs to the glycosyltransferase 2 family.</text>
</comment>
<dbReference type="InterPro" id="IPR050834">
    <property type="entry name" value="Glycosyltransf_2"/>
</dbReference>
<evidence type="ECO:0000256" key="1">
    <source>
        <dbReference type="ARBA" id="ARBA00006739"/>
    </source>
</evidence>
<dbReference type="Gene3D" id="3.40.50.150">
    <property type="entry name" value="Vaccinia Virus protein VP39"/>
    <property type="match status" value="1"/>
</dbReference>
<dbReference type="InterPro" id="IPR029063">
    <property type="entry name" value="SAM-dependent_MTases_sf"/>
</dbReference>
<dbReference type="SUPFAM" id="SSF53448">
    <property type="entry name" value="Nucleotide-diphospho-sugar transferases"/>
    <property type="match status" value="1"/>
</dbReference>
<dbReference type="AlphaFoldDB" id="A0A330H4N6"/>
<proteinExistence type="inferred from homology"/>
<dbReference type="Gene3D" id="3.90.550.10">
    <property type="entry name" value="Spore Coat Polysaccharide Biosynthesis Protein SpsA, Chain A"/>
    <property type="match status" value="1"/>
</dbReference>
<sequence>MTAYTDQRFLDAAVDSILTQEFSDLELIIVDDASGFGEVFEALARRDPRIRILTNLTNRGTAAAANRGIAAARGDIIVRLDSDDIAEPAHVARLVAALDEDSELGLVGSAVTLIDEADRVVGAQPMPETDLEIRWTILFHCPFYHSAVAYRKSLFEAAGTYRVHELVSQDHYLWYDMLPLCRARNLAEPLTRYRVNTQGLTVANATNARHRTHPIREASWARLGLAYDLYDDAFARDLTDFIRGTDISVERRAEAYRKLLEVLRAFLARSGPFERADDAAAARKLEGQIMARMLARPPLRLEEASKRVEPPDGTRAGTMDADFASWFDGKVLSTDWTSRFFPVWATLLAARREEPLDVLEIGSWEGRSAIFFLRYLASCRLTCIDSFEGSAEHALRLKWSNQLAHIEQRFDFNLAEFQGRFEKLKAMSSAALAGLIAERRRFDLIYIDGSHHSADVLADAVASWQLIDKDGLIIFDDYEWAFFADEANRPKLGVDTFLAGHKGEYRELYRGEQVIIQKTVPLEAASPRAERPATLAKSLPDSPAKSVEFVLIAEAGVLEAQALLLCESIRAFAGSYSQCPIIVVSPRSDRRPSASTLKKLEQLGVEYLPLDIDSCCPQYAPSYKVHSLAYVERRPGPPVIVQLDSDAIFIGEPVLLLESCEAAARPVDSKGMCTTGPGDPFDPYWRDLCQLAGVDYEHLPVVWTSDGAAVVRASYNGGLIAARRSCGLFQRTEDIFRQLVAAELKPWRTDQPTYRTGTGLQSGEATAFWGTSQAAFSLAAVAGNHAVRHLPATHNFPLHNLAGTKAPDPAKLVHIHYHGLFSAGSDEANPIFDGRLDLPAGIAEWLQARLPLREEPQPADEKAGSAHSKRKTILILGMHRSGTSILGGMVNALGAAGPHSLMAADSHNPTGYWESLRLNAATNDLLAAAGSGWHDWLPLDPDWMASGAARGHRHKIKGILASEFGDEALFFIKEPRICRFLPWMSSILAEMRIDTVALLPIRNPLEVAHSIERRDGFPVAGSLLVWLRHVLDAELHSRHMPRCFMLHEDLLADWQGQLTRAGRAIDLAWPIRPGQARSEVESFLSQELHHERCTIDDLRNHPDAPPVVVDAYAILRAMASDGDSQGLRDQLDEIRVRLDGAAALVGRAFAAERSVARRSADDLQGRLTEFHTQAEQLHALVAELHRDRDAALGDRDRLRRENQDLSGEREALLRERDALHREREALYREREGLVKAREAMLASHSWRLTAPLRWLRNPFAKRGAR</sequence>
<feature type="domain" description="Glycosyltransferase 2-like" evidence="5">
    <location>
        <begin position="1"/>
        <end position="155"/>
    </location>
</feature>
<accession>A0A330H4N6</accession>
<dbReference type="PANTHER" id="PTHR43685:SF5">
    <property type="entry name" value="GLYCOSYLTRANSFERASE EPSE-RELATED"/>
    <property type="match status" value="1"/>
</dbReference>
<evidence type="ECO:0000256" key="3">
    <source>
        <dbReference type="ARBA" id="ARBA00022679"/>
    </source>
</evidence>
<keyword evidence="4" id="KW-0175">Coiled coil</keyword>
<evidence type="ECO:0000313" key="6">
    <source>
        <dbReference type="EMBL" id="RAZ82628.1"/>
    </source>
</evidence>
<keyword evidence="3" id="KW-0808">Transferase</keyword>
<dbReference type="InterPro" id="IPR027417">
    <property type="entry name" value="P-loop_NTPase"/>
</dbReference>
<dbReference type="Pfam" id="PF00535">
    <property type="entry name" value="Glycos_transf_2"/>
    <property type="match status" value="1"/>
</dbReference>
<dbReference type="InterPro" id="IPR029044">
    <property type="entry name" value="Nucleotide-diphossugar_trans"/>
</dbReference>
<protein>
    <recommendedName>
        <fullName evidence="5">Glycosyltransferase 2-like domain-containing protein</fullName>
    </recommendedName>
</protein>
<dbReference type="EMBL" id="QMBP01000034">
    <property type="protein sequence ID" value="RAZ82628.1"/>
    <property type="molecule type" value="Genomic_DNA"/>
</dbReference>
<dbReference type="Gene3D" id="3.40.50.300">
    <property type="entry name" value="P-loop containing nucleotide triphosphate hydrolases"/>
    <property type="match status" value="1"/>
</dbReference>
<dbReference type="SUPFAM" id="SSF53335">
    <property type="entry name" value="S-adenosyl-L-methionine-dependent methyltransferases"/>
    <property type="match status" value="1"/>
</dbReference>